<feature type="transmembrane region" description="Helical" evidence="5">
    <location>
        <begin position="284"/>
        <end position="305"/>
    </location>
</feature>
<keyword evidence="4 5" id="KW-0472">Membrane</keyword>
<feature type="transmembrane region" description="Helical" evidence="5">
    <location>
        <begin position="416"/>
        <end position="434"/>
    </location>
</feature>
<evidence type="ECO:0000259" key="6">
    <source>
        <dbReference type="PROSITE" id="PS50850"/>
    </source>
</evidence>
<reference evidence="7 8" key="1">
    <citation type="submission" date="2023-08" db="EMBL/GenBank/DDBJ databases">
        <title>Black Yeasts Isolated from many extreme environments.</title>
        <authorList>
            <person name="Coleine C."/>
            <person name="Stajich J.E."/>
            <person name="Selbmann L."/>
        </authorList>
    </citation>
    <scope>NUCLEOTIDE SEQUENCE [LARGE SCALE GENOMIC DNA]</scope>
    <source>
        <strain evidence="7 8">CCFEE 5792</strain>
    </source>
</reference>
<dbReference type="AlphaFoldDB" id="A0AAV9MT39"/>
<keyword evidence="2 5" id="KW-0812">Transmembrane</keyword>
<dbReference type="GO" id="GO:0022857">
    <property type="term" value="F:transmembrane transporter activity"/>
    <property type="evidence" value="ECO:0007669"/>
    <property type="project" value="InterPro"/>
</dbReference>
<dbReference type="EMBL" id="JAVRRD010000069">
    <property type="protein sequence ID" value="KAK5042907.1"/>
    <property type="molecule type" value="Genomic_DNA"/>
</dbReference>
<evidence type="ECO:0000313" key="8">
    <source>
        <dbReference type="Proteomes" id="UP001358417"/>
    </source>
</evidence>
<proteinExistence type="predicted"/>
<comment type="caution">
    <text evidence="7">The sequence shown here is derived from an EMBL/GenBank/DDBJ whole genome shotgun (WGS) entry which is preliminary data.</text>
</comment>
<feature type="transmembrane region" description="Helical" evidence="5">
    <location>
        <begin position="375"/>
        <end position="395"/>
    </location>
</feature>
<dbReference type="GeneID" id="89980170"/>
<dbReference type="PROSITE" id="PS50850">
    <property type="entry name" value="MFS"/>
    <property type="match status" value="1"/>
</dbReference>
<evidence type="ECO:0000256" key="4">
    <source>
        <dbReference type="ARBA" id="ARBA00023136"/>
    </source>
</evidence>
<dbReference type="Proteomes" id="UP001358417">
    <property type="component" value="Unassembled WGS sequence"/>
</dbReference>
<feature type="transmembrane region" description="Helical" evidence="5">
    <location>
        <begin position="147"/>
        <end position="165"/>
    </location>
</feature>
<evidence type="ECO:0000256" key="1">
    <source>
        <dbReference type="ARBA" id="ARBA00004141"/>
    </source>
</evidence>
<dbReference type="Pfam" id="PF07690">
    <property type="entry name" value="MFS_1"/>
    <property type="match status" value="1"/>
</dbReference>
<dbReference type="PANTHER" id="PTHR23501">
    <property type="entry name" value="MAJOR FACILITATOR SUPERFAMILY"/>
    <property type="match status" value="1"/>
</dbReference>
<feature type="transmembrane region" description="Helical" evidence="5">
    <location>
        <begin position="478"/>
        <end position="501"/>
    </location>
</feature>
<dbReference type="Gene3D" id="1.20.1720.10">
    <property type="entry name" value="Multidrug resistance protein D"/>
    <property type="match status" value="1"/>
</dbReference>
<evidence type="ECO:0000256" key="3">
    <source>
        <dbReference type="ARBA" id="ARBA00022989"/>
    </source>
</evidence>
<dbReference type="SUPFAM" id="SSF103473">
    <property type="entry name" value="MFS general substrate transporter"/>
    <property type="match status" value="1"/>
</dbReference>
<dbReference type="InterPro" id="IPR011701">
    <property type="entry name" value="MFS"/>
</dbReference>
<gene>
    <name evidence="7" type="ORF">LTR84_012023</name>
</gene>
<keyword evidence="3 5" id="KW-1133">Transmembrane helix</keyword>
<dbReference type="RefSeq" id="XP_064699799.1">
    <property type="nucleotide sequence ID" value="XM_064855548.1"/>
</dbReference>
<feature type="domain" description="Major facilitator superfamily (MFS) profile" evidence="6">
    <location>
        <begin position="23"/>
        <end position="509"/>
    </location>
</feature>
<evidence type="ECO:0000256" key="2">
    <source>
        <dbReference type="ARBA" id="ARBA00022692"/>
    </source>
</evidence>
<organism evidence="7 8">
    <name type="scientific">Exophiala bonariae</name>
    <dbReference type="NCBI Taxonomy" id="1690606"/>
    <lineage>
        <taxon>Eukaryota</taxon>
        <taxon>Fungi</taxon>
        <taxon>Dikarya</taxon>
        <taxon>Ascomycota</taxon>
        <taxon>Pezizomycotina</taxon>
        <taxon>Eurotiomycetes</taxon>
        <taxon>Chaetothyriomycetidae</taxon>
        <taxon>Chaetothyriales</taxon>
        <taxon>Herpotrichiellaceae</taxon>
        <taxon>Exophiala</taxon>
    </lineage>
</organism>
<protein>
    <recommendedName>
        <fullName evidence="6">Major facilitator superfamily (MFS) profile domain-containing protein</fullName>
    </recommendedName>
</protein>
<feature type="transmembrane region" description="Helical" evidence="5">
    <location>
        <begin position="349"/>
        <end position="369"/>
    </location>
</feature>
<feature type="transmembrane region" description="Helical" evidence="5">
    <location>
        <begin position="246"/>
        <end position="263"/>
    </location>
</feature>
<evidence type="ECO:0000313" key="7">
    <source>
        <dbReference type="EMBL" id="KAK5042907.1"/>
    </source>
</evidence>
<sequence>MPSPIPMLTDPPGWKPPKKTVSAMVTLALVSFLAALDSTILVTILPVIAHELDGSTIDSFWAGTSYLLSSAVSQPVIAMLAQLFGSRALLVSCVFMFAVGSVICGLARSFTPLLVGRFSQGVGGGGMITLVQTIFADLVPLRQRPRWFSLVLATWAAGSVIGPFVGSALAERASFRWVFWINLPLCGIALALVPLCINSMNPRISFREAFLRIDWIGGLLFIASITSVLVGLSWGGVQFPWISKWTLLPILVGTVGILVTNVWEHNFTQHPLLHISLFRSSSMVLAQGCAFLQGLILLCTLYYIPFYFASVRLRPPIQSSICILPLSCSLLPGSAVVSQLISHTGLYQWAIWSGWLVTTLGAGLLLLLGSHSTPAVWVTIFIIFGLGNGALLSAINFSIQAIANPGDAGRAASMYTFFRSLGMAVGVAVGGNVFQNMMAHHLRDSALSKEIARDAEAYIQVLRKMSDTNPVKRDILDAYLGGFHGVFFVLLGSSAVGLVIGPFIKRYSMDRVTGGFGAGN</sequence>
<dbReference type="GO" id="GO:0005886">
    <property type="term" value="C:plasma membrane"/>
    <property type="evidence" value="ECO:0007669"/>
    <property type="project" value="TreeGrafter"/>
</dbReference>
<comment type="subcellular location">
    <subcellularLocation>
        <location evidence="1">Membrane</location>
        <topology evidence="1">Multi-pass membrane protein</topology>
    </subcellularLocation>
</comment>
<name>A0AAV9MT39_9EURO</name>
<feature type="transmembrane region" description="Helical" evidence="5">
    <location>
        <begin position="122"/>
        <end position="140"/>
    </location>
</feature>
<keyword evidence="8" id="KW-1185">Reference proteome</keyword>
<feature type="transmembrane region" description="Helical" evidence="5">
    <location>
        <begin position="177"/>
        <end position="197"/>
    </location>
</feature>
<feature type="transmembrane region" description="Helical" evidence="5">
    <location>
        <begin position="60"/>
        <end position="81"/>
    </location>
</feature>
<dbReference type="Gene3D" id="1.20.1250.20">
    <property type="entry name" value="MFS general substrate transporter like domains"/>
    <property type="match status" value="1"/>
</dbReference>
<dbReference type="InterPro" id="IPR020846">
    <property type="entry name" value="MFS_dom"/>
</dbReference>
<accession>A0AAV9MT39</accession>
<evidence type="ECO:0000256" key="5">
    <source>
        <dbReference type="SAM" id="Phobius"/>
    </source>
</evidence>
<dbReference type="PANTHER" id="PTHR23501:SF94">
    <property type="entry name" value="MAJOR FACILITATOR SUPERFAMILY (MFS) PROFILE DOMAIN-CONTAINING PROTEIN"/>
    <property type="match status" value="1"/>
</dbReference>
<dbReference type="PRINTS" id="PR01036">
    <property type="entry name" value="TCRTETB"/>
</dbReference>
<feature type="transmembrane region" description="Helical" evidence="5">
    <location>
        <begin position="88"/>
        <end position="110"/>
    </location>
</feature>
<dbReference type="InterPro" id="IPR036259">
    <property type="entry name" value="MFS_trans_sf"/>
</dbReference>
<feature type="transmembrane region" description="Helical" evidence="5">
    <location>
        <begin position="209"/>
        <end position="234"/>
    </location>
</feature>
<feature type="transmembrane region" description="Helical" evidence="5">
    <location>
        <begin position="21"/>
        <end position="48"/>
    </location>
</feature>